<name>A0A5A5THV8_9CHLR</name>
<feature type="transmembrane region" description="Helical" evidence="1">
    <location>
        <begin position="71"/>
        <end position="90"/>
    </location>
</feature>
<dbReference type="AlphaFoldDB" id="A0A5A5THV8"/>
<dbReference type="Proteomes" id="UP000322530">
    <property type="component" value="Unassembled WGS sequence"/>
</dbReference>
<dbReference type="RefSeq" id="WP_149403598.1">
    <property type="nucleotide sequence ID" value="NZ_BIXY01000081.1"/>
</dbReference>
<dbReference type="Pfam" id="PF07274">
    <property type="entry name" value="DUF1440"/>
    <property type="match status" value="1"/>
</dbReference>
<keyword evidence="1" id="KW-0472">Membrane</keyword>
<dbReference type="EMBL" id="BIXY01000081">
    <property type="protein sequence ID" value="GCF10726.1"/>
    <property type="molecule type" value="Genomic_DNA"/>
</dbReference>
<keyword evidence="1" id="KW-0812">Transmembrane</keyword>
<evidence type="ECO:0008006" key="4">
    <source>
        <dbReference type="Google" id="ProtNLM"/>
    </source>
</evidence>
<feature type="transmembrane region" description="Helical" evidence="1">
    <location>
        <begin position="12"/>
        <end position="35"/>
    </location>
</feature>
<protein>
    <recommendedName>
        <fullName evidence="4">DUF1440 domain-containing protein</fullName>
    </recommendedName>
</protein>
<evidence type="ECO:0000313" key="2">
    <source>
        <dbReference type="EMBL" id="GCF10726.1"/>
    </source>
</evidence>
<dbReference type="OrthoDB" id="1629003at2"/>
<gene>
    <name evidence="2" type="ORF">KDI_42900</name>
</gene>
<comment type="caution">
    <text evidence="2">The sequence shown here is derived from an EMBL/GenBank/DDBJ whole genome shotgun (WGS) entry which is preliminary data.</text>
</comment>
<evidence type="ECO:0000256" key="1">
    <source>
        <dbReference type="SAM" id="Phobius"/>
    </source>
</evidence>
<keyword evidence="1" id="KW-1133">Transmembrane helix</keyword>
<feature type="transmembrane region" description="Helical" evidence="1">
    <location>
        <begin position="102"/>
        <end position="120"/>
    </location>
</feature>
<sequence length="167" mass="17761">MAQSNSGPALSFTISSLIGAAAGGFATIPMTIFMLSAHKFLPNWQKDALPPEKITGEMTQRADITLPKTQLLGASLVSHLGYGASMGSLYMTFASQWKISPLLKGSLFGLAIWGGSYLGWLPAAKFEAAGTNEPSQRNLLMIIAHLIWGSVTATVADRLIHQPVTNS</sequence>
<proteinExistence type="predicted"/>
<dbReference type="InterPro" id="IPR009898">
    <property type="entry name" value="DUF1440"/>
</dbReference>
<organism evidence="2 3">
    <name type="scientific">Dictyobacter arantiisoli</name>
    <dbReference type="NCBI Taxonomy" id="2014874"/>
    <lineage>
        <taxon>Bacteria</taxon>
        <taxon>Bacillati</taxon>
        <taxon>Chloroflexota</taxon>
        <taxon>Ktedonobacteria</taxon>
        <taxon>Ktedonobacterales</taxon>
        <taxon>Dictyobacteraceae</taxon>
        <taxon>Dictyobacter</taxon>
    </lineage>
</organism>
<reference evidence="2 3" key="1">
    <citation type="submission" date="2019-01" db="EMBL/GenBank/DDBJ databases">
        <title>Draft genome sequence of Dictyobacter sp. Uno17.</title>
        <authorList>
            <person name="Wang C.M."/>
            <person name="Zheng Y."/>
            <person name="Sakai Y."/>
            <person name="Abe K."/>
            <person name="Yokota A."/>
            <person name="Yabe S."/>
        </authorList>
    </citation>
    <scope>NUCLEOTIDE SEQUENCE [LARGE SCALE GENOMIC DNA]</scope>
    <source>
        <strain evidence="2 3">Uno17</strain>
    </source>
</reference>
<evidence type="ECO:0000313" key="3">
    <source>
        <dbReference type="Proteomes" id="UP000322530"/>
    </source>
</evidence>
<feature type="transmembrane region" description="Helical" evidence="1">
    <location>
        <begin position="140"/>
        <end position="160"/>
    </location>
</feature>
<accession>A0A5A5THV8</accession>
<keyword evidence="3" id="KW-1185">Reference proteome</keyword>